<evidence type="ECO:0000313" key="10">
    <source>
        <dbReference type="WBParaSite" id="EVEC_0000350501-mRNA-1"/>
    </source>
</evidence>
<keyword evidence="4" id="KW-0472">Membrane</keyword>
<dbReference type="WBParaSite" id="EVEC_0000350501-mRNA-1">
    <property type="protein sequence ID" value="EVEC_0000350501-mRNA-1"/>
    <property type="gene ID" value="EVEC_0000350501"/>
</dbReference>
<evidence type="ECO:0000256" key="3">
    <source>
        <dbReference type="ARBA" id="ARBA00022658"/>
    </source>
</evidence>
<dbReference type="InterPro" id="IPR011993">
    <property type="entry name" value="PH-like_dom_sf"/>
</dbReference>
<dbReference type="PANTHER" id="PTHR10663:SF376">
    <property type="entry name" value="PH AND SEC7 DOMAIN-CONTAINING PROTEIN"/>
    <property type="match status" value="1"/>
</dbReference>
<evidence type="ECO:0000313" key="8">
    <source>
        <dbReference type="EMBL" id="VDD88070.1"/>
    </source>
</evidence>
<organism evidence="10">
    <name type="scientific">Enterobius vermicularis</name>
    <name type="common">Human pinworm</name>
    <dbReference type="NCBI Taxonomy" id="51028"/>
    <lineage>
        <taxon>Eukaryota</taxon>
        <taxon>Metazoa</taxon>
        <taxon>Ecdysozoa</taxon>
        <taxon>Nematoda</taxon>
        <taxon>Chromadorea</taxon>
        <taxon>Rhabditida</taxon>
        <taxon>Spirurina</taxon>
        <taxon>Oxyuridomorpha</taxon>
        <taxon>Oxyuroidea</taxon>
        <taxon>Oxyuridae</taxon>
        <taxon>Enterobius</taxon>
    </lineage>
</organism>
<dbReference type="CDD" id="cd13295">
    <property type="entry name" value="PH_EFA6"/>
    <property type="match status" value="1"/>
</dbReference>
<dbReference type="SUPFAM" id="SSF50729">
    <property type="entry name" value="PH domain-like"/>
    <property type="match status" value="1"/>
</dbReference>
<dbReference type="PROSITE" id="PS50190">
    <property type="entry name" value="SEC7"/>
    <property type="match status" value="1"/>
</dbReference>
<name>A0A0N4V0Q5_ENTVE</name>
<evidence type="ECO:0000256" key="1">
    <source>
        <dbReference type="ARBA" id="ARBA00004236"/>
    </source>
</evidence>
<dbReference type="SMART" id="SM00233">
    <property type="entry name" value="PH"/>
    <property type="match status" value="1"/>
</dbReference>
<dbReference type="PRINTS" id="PR00683">
    <property type="entry name" value="SPECTRINPH"/>
</dbReference>
<keyword evidence="9" id="KW-1185">Reference proteome</keyword>
<reference evidence="8 9" key="2">
    <citation type="submission" date="2018-10" db="EMBL/GenBank/DDBJ databases">
        <authorList>
            <consortium name="Pathogen Informatics"/>
        </authorList>
    </citation>
    <scope>NUCLEOTIDE SEQUENCE [LARGE SCALE GENOMIC DNA]</scope>
</reference>
<comment type="subcellular location">
    <subcellularLocation>
        <location evidence="1">Cell membrane</location>
    </subcellularLocation>
</comment>
<gene>
    <name evidence="8" type="ORF">EVEC_LOCUS3213</name>
</gene>
<dbReference type="GO" id="GO:0005085">
    <property type="term" value="F:guanyl-nucleotide exchange factor activity"/>
    <property type="evidence" value="ECO:0007669"/>
    <property type="project" value="UniProtKB-KW"/>
</dbReference>
<evidence type="ECO:0000259" key="7">
    <source>
        <dbReference type="PROSITE" id="PS50190"/>
    </source>
</evidence>
<protein>
    <submittedName>
        <fullName evidence="10">SEC7 domain-containing protein</fullName>
    </submittedName>
</protein>
<dbReference type="PROSITE" id="PS50003">
    <property type="entry name" value="PH_DOMAIN"/>
    <property type="match status" value="1"/>
</dbReference>
<feature type="domain" description="SEC7" evidence="7">
    <location>
        <begin position="6"/>
        <end position="158"/>
    </location>
</feature>
<dbReference type="GO" id="GO:0005543">
    <property type="term" value="F:phospholipid binding"/>
    <property type="evidence" value="ECO:0007669"/>
    <property type="project" value="InterPro"/>
</dbReference>
<dbReference type="OrthoDB" id="2157641at2759"/>
<dbReference type="FunFam" id="2.30.29.30:FF:000267">
    <property type="entry name" value="PH and SEC7 domain-containing protein 4"/>
    <property type="match status" value="1"/>
</dbReference>
<keyword evidence="2" id="KW-1003">Cell membrane</keyword>
<dbReference type="InterPro" id="IPR041681">
    <property type="entry name" value="PH_9"/>
</dbReference>
<dbReference type="Proteomes" id="UP000274131">
    <property type="component" value="Unassembled WGS sequence"/>
</dbReference>
<dbReference type="InterPro" id="IPR001849">
    <property type="entry name" value="PH_domain"/>
</dbReference>
<dbReference type="Pfam" id="PF15410">
    <property type="entry name" value="PH_9"/>
    <property type="match status" value="1"/>
</dbReference>
<evidence type="ECO:0000256" key="2">
    <source>
        <dbReference type="ARBA" id="ARBA00022475"/>
    </source>
</evidence>
<dbReference type="Gene3D" id="2.30.29.30">
    <property type="entry name" value="Pleckstrin-homology domain (PH domain)/Phosphotyrosine-binding domain (PTB)"/>
    <property type="match status" value="1"/>
</dbReference>
<evidence type="ECO:0000259" key="6">
    <source>
        <dbReference type="PROSITE" id="PS50003"/>
    </source>
</evidence>
<dbReference type="AlphaFoldDB" id="A0A0N4V0Q5"/>
<reference evidence="10" key="1">
    <citation type="submission" date="2017-02" db="UniProtKB">
        <authorList>
            <consortium name="WormBaseParasite"/>
        </authorList>
    </citation>
    <scope>IDENTIFICATION</scope>
</reference>
<dbReference type="GO" id="GO:0032012">
    <property type="term" value="P:regulation of ARF protein signal transduction"/>
    <property type="evidence" value="ECO:0007669"/>
    <property type="project" value="InterPro"/>
</dbReference>
<feature type="compositionally biased region" description="Basic residues" evidence="5">
    <location>
        <begin position="187"/>
        <end position="196"/>
    </location>
</feature>
<dbReference type="SMART" id="SM00222">
    <property type="entry name" value="Sec7"/>
    <property type="match status" value="1"/>
</dbReference>
<accession>A0A0N4V0Q5</accession>
<dbReference type="InterPro" id="IPR001605">
    <property type="entry name" value="PH_dom-spectrin-type"/>
</dbReference>
<sequence length="503" mass="57452">DQEKTETDADAAVRLARRLFTLDGFKKTDVASHLSKNNDFGRMVSEEYCGLFNFSGIRLDAAIREFLSRFCLIGESQERTRIIEHFGNRYFQCNPTLFSSPGQVYALTCALLLLNSDLHGENVGKRMSSREFIENLGQTEYVYDRALLKTLYTAIKEQPIKWAEDSKEEGLNLRAPSGDTATSSSKNARRSMRKSKSAIGEDDQIEYKAGWVVMKCVYDNDGKRTPFGRRGWHMRYARVRGMILYIHKDDNGFARGRYETYKNLVMLHHSVAERPKDYNKRQHVFRLRTANKGEYLFQTSDPGEVQKWIDSINYVAAAFSSPALPPSVSSDVSVFHRPLLPSVPSKLSIPEQLRAHEEKECEMRQLIDELMSQAPPLNAKRGPVYNYFYKERYLFQERERYELYTNVLRRHLNVLSPSNSMAIRIESSNGPSCSRVEIPRSASTVHSRPPPYCTEVVLEEPEAEARAEAADKKATDLKGSDDRISYKEAIGTTTSPEVKLVDD</sequence>
<dbReference type="InterPro" id="IPR023394">
    <property type="entry name" value="Sec7_C_sf"/>
</dbReference>
<proteinExistence type="predicted"/>
<evidence type="ECO:0000256" key="5">
    <source>
        <dbReference type="SAM" id="MobiDB-lite"/>
    </source>
</evidence>
<feature type="region of interest" description="Disordered" evidence="5">
    <location>
        <begin position="171"/>
        <end position="197"/>
    </location>
</feature>
<dbReference type="Gene3D" id="1.10.1000.11">
    <property type="entry name" value="Arf Nucleotide-binding Site Opener,domain 2"/>
    <property type="match status" value="1"/>
</dbReference>
<dbReference type="PANTHER" id="PTHR10663">
    <property type="entry name" value="GUANYL-NUCLEOTIDE EXCHANGE FACTOR"/>
    <property type="match status" value="1"/>
</dbReference>
<dbReference type="InterPro" id="IPR035999">
    <property type="entry name" value="Sec7_dom_sf"/>
</dbReference>
<dbReference type="Pfam" id="PF01369">
    <property type="entry name" value="Sec7"/>
    <property type="match status" value="1"/>
</dbReference>
<evidence type="ECO:0000313" key="9">
    <source>
        <dbReference type="Proteomes" id="UP000274131"/>
    </source>
</evidence>
<dbReference type="InterPro" id="IPR000904">
    <property type="entry name" value="Sec7_dom"/>
</dbReference>
<dbReference type="STRING" id="51028.A0A0N4V0Q5"/>
<dbReference type="GO" id="GO:0005886">
    <property type="term" value="C:plasma membrane"/>
    <property type="evidence" value="ECO:0007669"/>
    <property type="project" value="UniProtKB-SubCell"/>
</dbReference>
<evidence type="ECO:0000256" key="4">
    <source>
        <dbReference type="ARBA" id="ARBA00023136"/>
    </source>
</evidence>
<dbReference type="SUPFAM" id="SSF48425">
    <property type="entry name" value="Sec7 domain"/>
    <property type="match status" value="1"/>
</dbReference>
<feature type="domain" description="PH" evidence="6">
    <location>
        <begin position="205"/>
        <end position="317"/>
    </location>
</feature>
<dbReference type="CDD" id="cd00171">
    <property type="entry name" value="Sec7"/>
    <property type="match status" value="1"/>
</dbReference>
<dbReference type="EMBL" id="UXUI01007533">
    <property type="protein sequence ID" value="VDD88070.1"/>
    <property type="molecule type" value="Genomic_DNA"/>
</dbReference>
<keyword evidence="3" id="KW-0344">Guanine-nucleotide releasing factor</keyword>